<feature type="transmembrane region" description="Helical" evidence="2">
    <location>
        <begin position="615"/>
        <end position="636"/>
    </location>
</feature>
<dbReference type="AlphaFoldDB" id="A0A8E2DK78"/>
<dbReference type="EMBL" id="KV722390">
    <property type="protein sequence ID" value="OCH91180.1"/>
    <property type="molecule type" value="Genomic_DNA"/>
</dbReference>
<feature type="region of interest" description="Disordered" evidence="1">
    <location>
        <begin position="1"/>
        <end position="34"/>
    </location>
</feature>
<evidence type="ECO:0000256" key="1">
    <source>
        <dbReference type="SAM" id="MobiDB-lite"/>
    </source>
</evidence>
<keyword evidence="2" id="KW-0812">Transmembrane</keyword>
<evidence type="ECO:0000313" key="4">
    <source>
        <dbReference type="Proteomes" id="UP000250043"/>
    </source>
</evidence>
<sequence>MSQAGNPDGVGGVSAPDVQGQAEPSTSVSTIRGLRHLETSFPDPISLSVPANCNLAQSSNYGYSSGHSAPSTPPSPSDSVSSFPSIASSFLFSSGPTSPPFPLTQPPSRSDLSDDARLHLTITQHTSESDVASDHLQRPESDANDLHDLVMPSLSLASSSVLPIPAQPGQAFGDISVLLLGPHNAVAELADFLLESEDVLERASWEDLDGNMRSTRGVRICVHRGSTDWLHQSKDGHLKPAPARNVEFVALSHGADDESFCHTALPLIHARFHALHDVLHPSASVSQSMVAKLCAAPAASLFMAAVLVSASKDAKQTVLATLGDQIPLIILPSSEMTAQPLSDPASDRSVFSQSSFLHSSSQTAVQKSTSSTFHHPPYSAFHPNSALELRDAVFHSSAVRTLLRAEAAQRFLHWRAIEQAVDHVEAKGPSLLQAARSPGKAHLQETFPSKIEGDHLLVTPTVRNAADSEPWTAAVQSEHGFTWDKARWEAEWEGDLSRDIALSLRRRRAARTPSPSYFTSPQMEHMEEEPVSLPCTPLDFDPLHLPSLLAESFSLLHPLRAYLGLGHILSDAVTDGTEQRQIRTVGTHGEIGVCTSPAARRARGHRRSMTSGAGFGLRLALMGAFCAGFGIGVLVARM</sequence>
<feature type="region of interest" description="Disordered" evidence="1">
    <location>
        <begin position="61"/>
        <end position="80"/>
    </location>
</feature>
<dbReference type="OrthoDB" id="3350156at2759"/>
<keyword evidence="2" id="KW-1133">Transmembrane helix</keyword>
<proteinExistence type="predicted"/>
<evidence type="ECO:0008006" key="5">
    <source>
        <dbReference type="Google" id="ProtNLM"/>
    </source>
</evidence>
<gene>
    <name evidence="3" type="ORF">OBBRIDRAFT_887170</name>
</gene>
<organism evidence="3 4">
    <name type="scientific">Obba rivulosa</name>
    <dbReference type="NCBI Taxonomy" id="1052685"/>
    <lineage>
        <taxon>Eukaryota</taxon>
        <taxon>Fungi</taxon>
        <taxon>Dikarya</taxon>
        <taxon>Basidiomycota</taxon>
        <taxon>Agaricomycotina</taxon>
        <taxon>Agaricomycetes</taxon>
        <taxon>Polyporales</taxon>
        <taxon>Gelatoporiaceae</taxon>
        <taxon>Obba</taxon>
    </lineage>
</organism>
<accession>A0A8E2DK78</accession>
<name>A0A8E2DK78_9APHY</name>
<protein>
    <recommendedName>
        <fullName evidence="5">Transmembrane protein</fullName>
    </recommendedName>
</protein>
<keyword evidence="4" id="KW-1185">Reference proteome</keyword>
<evidence type="ECO:0000313" key="3">
    <source>
        <dbReference type="EMBL" id="OCH91180.1"/>
    </source>
</evidence>
<keyword evidence="2" id="KW-0472">Membrane</keyword>
<dbReference type="Proteomes" id="UP000250043">
    <property type="component" value="Unassembled WGS sequence"/>
</dbReference>
<reference evidence="3 4" key="1">
    <citation type="submission" date="2016-07" db="EMBL/GenBank/DDBJ databases">
        <title>Draft genome of the white-rot fungus Obba rivulosa 3A-2.</title>
        <authorList>
            <consortium name="DOE Joint Genome Institute"/>
            <person name="Miettinen O."/>
            <person name="Riley R."/>
            <person name="Acob R."/>
            <person name="Barry K."/>
            <person name="Cullen D."/>
            <person name="De Vries R."/>
            <person name="Hainaut M."/>
            <person name="Hatakka A."/>
            <person name="Henrissat B."/>
            <person name="Hilden K."/>
            <person name="Kuo R."/>
            <person name="Labutti K."/>
            <person name="Lipzen A."/>
            <person name="Makela M.R."/>
            <person name="Sandor L."/>
            <person name="Spatafora J.W."/>
            <person name="Grigoriev I.V."/>
            <person name="Hibbett D.S."/>
        </authorList>
    </citation>
    <scope>NUCLEOTIDE SEQUENCE [LARGE SCALE GENOMIC DNA]</scope>
    <source>
        <strain evidence="3 4">3A-2</strain>
    </source>
</reference>
<evidence type="ECO:0000256" key="2">
    <source>
        <dbReference type="SAM" id="Phobius"/>
    </source>
</evidence>